<dbReference type="GO" id="GO:0016853">
    <property type="term" value="F:isomerase activity"/>
    <property type="evidence" value="ECO:0007669"/>
    <property type="project" value="UniProtKB-KW"/>
</dbReference>
<dbReference type="Proteomes" id="UP000754750">
    <property type="component" value="Unassembled WGS sequence"/>
</dbReference>
<evidence type="ECO:0000259" key="1">
    <source>
        <dbReference type="Pfam" id="PF01261"/>
    </source>
</evidence>
<dbReference type="InterPro" id="IPR013022">
    <property type="entry name" value="Xyl_isomerase-like_TIM-brl"/>
</dbReference>
<dbReference type="RefSeq" id="WP_020073557.1">
    <property type="nucleotide sequence ID" value="NZ_JBKWRC010000006.1"/>
</dbReference>
<keyword evidence="2" id="KW-0413">Isomerase</keyword>
<dbReference type="PANTHER" id="PTHR12110">
    <property type="entry name" value="HYDROXYPYRUVATE ISOMERASE"/>
    <property type="match status" value="1"/>
</dbReference>
<reference evidence="2" key="1">
    <citation type="submission" date="2019-04" db="EMBL/GenBank/DDBJ databases">
        <title>Evolution of Biomass-Degrading Anaerobic Consortia Revealed by Metagenomics.</title>
        <authorList>
            <person name="Peng X."/>
        </authorList>
    </citation>
    <scope>NUCLEOTIDE SEQUENCE</scope>
    <source>
        <strain evidence="2">SIG551</strain>
    </source>
</reference>
<feature type="domain" description="Xylose isomerase-like TIM barrel" evidence="1">
    <location>
        <begin position="25"/>
        <end position="271"/>
    </location>
</feature>
<dbReference type="SUPFAM" id="SSF51658">
    <property type="entry name" value="Xylose isomerase-like"/>
    <property type="match status" value="1"/>
</dbReference>
<comment type="caution">
    <text evidence="2">The sequence shown here is derived from an EMBL/GenBank/DDBJ whole genome shotgun (WGS) entry which is preliminary data.</text>
</comment>
<evidence type="ECO:0000313" key="3">
    <source>
        <dbReference type="Proteomes" id="UP000754750"/>
    </source>
</evidence>
<protein>
    <submittedName>
        <fullName evidence="2">Sugar phosphate isomerase/epimerase</fullName>
    </submittedName>
</protein>
<dbReference type="Gene3D" id="3.20.20.150">
    <property type="entry name" value="Divalent-metal-dependent TIM barrel enzymes"/>
    <property type="match status" value="1"/>
</dbReference>
<name>A0A928KX91_9FIRM</name>
<sequence>MNPLGINLWNWTNALGSDCLGLPTKIAEMGFDAVELPMTQPEVPAPLAEEIRKTGLRVSLCAAMSPGRDLSNFDPQVRANTMDYLTKCLETGAKLGADVFAGPLYAGGGKRHLLPPDEAEREWELAVQGLRALSARAREYGVRLAIEPLNRYRSSVVNTAEQALRMADDVGDDFLGIHFDTFHAGIEEEDLCGAIERVLAAGKMFHFHACANHRGAPGQGIFPWERIFGLLRGYGYEGHVTMETFKPGGLDSGWVQLGESPDELALAGLRCLTGAFREKQAV</sequence>
<dbReference type="InterPro" id="IPR036237">
    <property type="entry name" value="Xyl_isomerase-like_sf"/>
</dbReference>
<dbReference type="PANTHER" id="PTHR12110:SF41">
    <property type="entry name" value="INOSOSE DEHYDRATASE"/>
    <property type="match status" value="1"/>
</dbReference>
<accession>A0A928KX91</accession>
<dbReference type="InterPro" id="IPR050312">
    <property type="entry name" value="IolE/XylAMocC-like"/>
</dbReference>
<proteinExistence type="predicted"/>
<gene>
    <name evidence="2" type="ORF">E7512_09490</name>
</gene>
<dbReference type="AlphaFoldDB" id="A0A928KX91"/>
<evidence type="ECO:0000313" key="2">
    <source>
        <dbReference type="EMBL" id="MBE6833796.1"/>
    </source>
</evidence>
<dbReference type="Pfam" id="PF01261">
    <property type="entry name" value="AP_endonuc_2"/>
    <property type="match status" value="1"/>
</dbReference>
<dbReference type="EMBL" id="SVNY01000004">
    <property type="protein sequence ID" value="MBE6833796.1"/>
    <property type="molecule type" value="Genomic_DNA"/>
</dbReference>
<organism evidence="2 3">
    <name type="scientific">Faecalispora sporosphaeroides</name>
    <dbReference type="NCBI Taxonomy" id="1549"/>
    <lineage>
        <taxon>Bacteria</taxon>
        <taxon>Bacillati</taxon>
        <taxon>Bacillota</taxon>
        <taxon>Clostridia</taxon>
        <taxon>Eubacteriales</taxon>
        <taxon>Oscillospiraceae</taxon>
        <taxon>Faecalispora</taxon>
    </lineage>
</organism>